<feature type="transmembrane region" description="Helical" evidence="6">
    <location>
        <begin position="119"/>
        <end position="140"/>
    </location>
</feature>
<feature type="transmembrane region" description="Helical" evidence="6">
    <location>
        <begin position="20"/>
        <end position="38"/>
    </location>
</feature>
<reference evidence="8" key="1">
    <citation type="journal article" date="2021" name="PeerJ">
        <title>Extensive microbial diversity within the chicken gut microbiome revealed by metagenomics and culture.</title>
        <authorList>
            <person name="Gilroy R."/>
            <person name="Ravi A."/>
            <person name="Getino M."/>
            <person name="Pursley I."/>
            <person name="Horton D.L."/>
            <person name="Alikhan N.F."/>
            <person name="Baker D."/>
            <person name="Gharbi K."/>
            <person name="Hall N."/>
            <person name="Watson M."/>
            <person name="Adriaenssens E.M."/>
            <person name="Foster-Nyarko E."/>
            <person name="Jarju S."/>
            <person name="Secka A."/>
            <person name="Antonio M."/>
            <person name="Oren A."/>
            <person name="Chaudhuri R.R."/>
            <person name="La Ragione R."/>
            <person name="Hildebrand F."/>
            <person name="Pallen M.J."/>
        </authorList>
    </citation>
    <scope>NUCLEOTIDE SEQUENCE</scope>
    <source>
        <strain evidence="8">Gambia11-129</strain>
    </source>
</reference>
<dbReference type="InterPro" id="IPR051461">
    <property type="entry name" value="UPF0750_membrane"/>
</dbReference>
<sequence length="307" mass="33013">MFEKLKKENFRLFSRPSEIFYLIAGAFVAAFGVVEFYTPGKITGGGATGVGTIFYYLMNADQGVVMFICNFALFLLGVKVFGLRYGLKALIGSTVLSVFVSVLGRITDYRGILDTSDRINVLLCAIYGGVCLGAGIGLVLKSGCNTGGTDIIAQVVGRYTPLSFGTVSFIVNGFIVLCGGIVMGLEGALFSIIAMFVSSHASNVVIMGFGTNIAKAVYILSEYHIPEISRRVIKELHRSGTVLHGTGMYTAKGKDVLFVIVPNQQLQSLTRIINEEDPSAFVIVTGAYEVLGNGFLSLKKVAEKEHH</sequence>
<feature type="transmembrane region" description="Helical" evidence="6">
    <location>
        <begin position="89"/>
        <end position="107"/>
    </location>
</feature>
<gene>
    <name evidence="8" type="ORF">IAB12_00450</name>
</gene>
<dbReference type="InterPro" id="IPR019264">
    <property type="entry name" value="DUF2179"/>
</dbReference>
<accession>A0A9D1PRG3</accession>
<dbReference type="AlphaFoldDB" id="A0A9D1PRG3"/>
<keyword evidence="5 6" id="KW-0472">Membrane</keyword>
<dbReference type="Pfam" id="PF02588">
    <property type="entry name" value="YitT_membrane"/>
    <property type="match status" value="1"/>
</dbReference>
<keyword evidence="4 6" id="KW-1133">Transmembrane helix</keyword>
<evidence type="ECO:0000259" key="7">
    <source>
        <dbReference type="Pfam" id="PF10035"/>
    </source>
</evidence>
<feature type="transmembrane region" description="Helical" evidence="6">
    <location>
        <begin position="161"/>
        <end position="182"/>
    </location>
</feature>
<dbReference type="InterPro" id="IPR003740">
    <property type="entry name" value="YitT"/>
</dbReference>
<feature type="transmembrane region" description="Helical" evidence="6">
    <location>
        <begin position="53"/>
        <end position="77"/>
    </location>
</feature>
<dbReference type="CDD" id="cd16380">
    <property type="entry name" value="YitT_C"/>
    <property type="match status" value="1"/>
</dbReference>
<dbReference type="PANTHER" id="PTHR33545:SF9">
    <property type="entry name" value="UPF0750 MEMBRANE PROTEIN YITE"/>
    <property type="match status" value="1"/>
</dbReference>
<dbReference type="Pfam" id="PF10035">
    <property type="entry name" value="DUF2179"/>
    <property type="match status" value="1"/>
</dbReference>
<dbReference type="PANTHER" id="PTHR33545">
    <property type="entry name" value="UPF0750 MEMBRANE PROTEIN YITT-RELATED"/>
    <property type="match status" value="1"/>
</dbReference>
<name>A0A9D1PRG3_9SPIO</name>
<evidence type="ECO:0000256" key="4">
    <source>
        <dbReference type="ARBA" id="ARBA00022989"/>
    </source>
</evidence>
<dbReference type="GO" id="GO:0005886">
    <property type="term" value="C:plasma membrane"/>
    <property type="evidence" value="ECO:0007669"/>
    <property type="project" value="UniProtKB-SubCell"/>
</dbReference>
<dbReference type="InterPro" id="IPR015867">
    <property type="entry name" value="N-reg_PII/ATP_PRibTrfase_C"/>
</dbReference>
<evidence type="ECO:0000256" key="2">
    <source>
        <dbReference type="ARBA" id="ARBA00022475"/>
    </source>
</evidence>
<dbReference type="EMBL" id="DXHU01000003">
    <property type="protein sequence ID" value="HIV98238.1"/>
    <property type="molecule type" value="Genomic_DNA"/>
</dbReference>
<keyword evidence="3 6" id="KW-0812">Transmembrane</keyword>
<dbReference type="Proteomes" id="UP000823936">
    <property type="component" value="Unassembled WGS sequence"/>
</dbReference>
<reference evidence="8" key="2">
    <citation type="submission" date="2021-04" db="EMBL/GenBank/DDBJ databases">
        <authorList>
            <person name="Gilroy R."/>
        </authorList>
    </citation>
    <scope>NUCLEOTIDE SEQUENCE</scope>
    <source>
        <strain evidence="8">Gambia11-129</strain>
    </source>
</reference>
<dbReference type="Gene3D" id="3.30.70.120">
    <property type="match status" value="1"/>
</dbReference>
<evidence type="ECO:0000313" key="9">
    <source>
        <dbReference type="Proteomes" id="UP000823936"/>
    </source>
</evidence>
<evidence type="ECO:0000256" key="5">
    <source>
        <dbReference type="ARBA" id="ARBA00023136"/>
    </source>
</evidence>
<protein>
    <submittedName>
        <fullName evidence="8">YitT family protein</fullName>
    </submittedName>
</protein>
<evidence type="ECO:0000313" key="8">
    <source>
        <dbReference type="EMBL" id="HIV98238.1"/>
    </source>
</evidence>
<comment type="subcellular location">
    <subcellularLocation>
        <location evidence="1">Cell membrane</location>
        <topology evidence="1">Multi-pass membrane protein</topology>
    </subcellularLocation>
</comment>
<evidence type="ECO:0000256" key="3">
    <source>
        <dbReference type="ARBA" id="ARBA00022692"/>
    </source>
</evidence>
<proteinExistence type="predicted"/>
<comment type="caution">
    <text evidence="8">The sequence shown here is derived from an EMBL/GenBank/DDBJ whole genome shotgun (WGS) entry which is preliminary data.</text>
</comment>
<evidence type="ECO:0000256" key="6">
    <source>
        <dbReference type="SAM" id="Phobius"/>
    </source>
</evidence>
<dbReference type="PIRSF" id="PIRSF006483">
    <property type="entry name" value="Membrane_protein_YitT"/>
    <property type="match status" value="1"/>
</dbReference>
<keyword evidence="2" id="KW-1003">Cell membrane</keyword>
<feature type="domain" description="DUF2179" evidence="7">
    <location>
        <begin position="238"/>
        <end position="292"/>
    </location>
</feature>
<evidence type="ECO:0000256" key="1">
    <source>
        <dbReference type="ARBA" id="ARBA00004651"/>
    </source>
</evidence>
<feature type="transmembrane region" description="Helical" evidence="6">
    <location>
        <begin position="188"/>
        <end position="209"/>
    </location>
</feature>
<organism evidence="8 9">
    <name type="scientific">Candidatus Ornithospirochaeta avicola</name>
    <dbReference type="NCBI Taxonomy" id="2840896"/>
    <lineage>
        <taxon>Bacteria</taxon>
        <taxon>Pseudomonadati</taxon>
        <taxon>Spirochaetota</taxon>
        <taxon>Spirochaetia</taxon>
        <taxon>Spirochaetales</taxon>
        <taxon>Spirochaetaceae</taxon>
        <taxon>Spirochaetaceae incertae sedis</taxon>
        <taxon>Candidatus Ornithospirochaeta</taxon>
    </lineage>
</organism>